<feature type="domain" description="Core-binding (CB)" evidence="7">
    <location>
        <begin position="56"/>
        <end position="139"/>
    </location>
</feature>
<protein>
    <submittedName>
        <fullName evidence="8">Site-specific integrase</fullName>
    </submittedName>
</protein>
<dbReference type="InterPro" id="IPR013762">
    <property type="entry name" value="Integrase-like_cat_sf"/>
</dbReference>
<evidence type="ECO:0000259" key="7">
    <source>
        <dbReference type="PROSITE" id="PS51900"/>
    </source>
</evidence>
<dbReference type="InterPro" id="IPR050090">
    <property type="entry name" value="Tyrosine_recombinase_XerCD"/>
</dbReference>
<dbReference type="PANTHER" id="PTHR30349:SF64">
    <property type="entry name" value="PROPHAGE INTEGRASE INTD-RELATED"/>
    <property type="match status" value="1"/>
</dbReference>
<comment type="similarity">
    <text evidence="1">Belongs to the 'phage' integrase family.</text>
</comment>
<gene>
    <name evidence="8" type="ORF">C6Y28_04390</name>
</gene>
<dbReference type="PROSITE" id="PS51900">
    <property type="entry name" value="CB"/>
    <property type="match status" value="1"/>
</dbReference>
<dbReference type="CDD" id="cd01189">
    <property type="entry name" value="INT_ICEBs1_C_like"/>
    <property type="match status" value="1"/>
</dbReference>
<dbReference type="PROSITE" id="PS51898">
    <property type="entry name" value="TYR_RECOMBINASE"/>
    <property type="match status" value="1"/>
</dbReference>
<dbReference type="InterPro" id="IPR004107">
    <property type="entry name" value="Integrase_SAM-like_N"/>
</dbReference>
<sequence length="355" mass="41398">MPVYRDEKTKKYYAKFYYKDWRGQRHQKLKRGFSRSQEAKKYERDFLNELTQGSLITFEHLCQHYLSDNEGRLKPTTQYTSKNIIRNWLLPVFSDMPINQITPLMIRKWQTELMQHSNLAPTYQRSINTKLSALFNYAVKYYNLPENPVRKAGTIGSSRSPHLSFWTLDEFKTFLSGLTDEEDVSFRVAFTTLFFTGLRLGELLALTPADCNFQAHTLRINKNYVQVTGAKIIQTPKTSKSNRTISIPLFLCKILQTHINRLYSPDQRIFFNLNKSSLTRKLKATARETGVKVIRLHDLRHSHASLLIEMGFSPLVIADRLGHEKITTTLQIYSHLYPNKQAEVAEKLDTVDFNF</sequence>
<dbReference type="GO" id="GO:0003677">
    <property type="term" value="F:DNA binding"/>
    <property type="evidence" value="ECO:0007669"/>
    <property type="project" value="UniProtKB-UniRule"/>
</dbReference>
<reference evidence="8 9" key="1">
    <citation type="journal article" date="2018" name="Genome Announc.">
        <title>Complete genomes of two Megasphaera elsdenii strains, NCIMB 702410 and ATCC 25940.</title>
        <authorList>
            <person name="Hatmaker E.A."/>
            <person name="O'Dell K."/>
            <person name="Riley L.A."/>
            <person name="Klingeman D.M."/>
            <person name="Guss A.M."/>
        </authorList>
    </citation>
    <scope>NUCLEOTIDE SEQUENCE [LARGE SCALE GENOMIC DNA]</scope>
    <source>
        <strain evidence="8 9">NCIMB702410</strain>
    </source>
</reference>
<evidence type="ECO:0000256" key="4">
    <source>
        <dbReference type="ARBA" id="ARBA00023172"/>
    </source>
</evidence>
<keyword evidence="3 5" id="KW-0238">DNA-binding</keyword>
<dbReference type="OrthoDB" id="9769726at2"/>
<dbReference type="Pfam" id="PF00589">
    <property type="entry name" value="Phage_integrase"/>
    <property type="match status" value="1"/>
</dbReference>
<dbReference type="InterPro" id="IPR028259">
    <property type="entry name" value="AP2-like_int_N"/>
</dbReference>
<dbReference type="SUPFAM" id="SSF56349">
    <property type="entry name" value="DNA breaking-rejoining enzymes"/>
    <property type="match status" value="1"/>
</dbReference>
<accession>A0A2S0M641</accession>
<dbReference type="GO" id="GO:0015074">
    <property type="term" value="P:DNA integration"/>
    <property type="evidence" value="ECO:0007669"/>
    <property type="project" value="UniProtKB-KW"/>
</dbReference>
<dbReference type="EMBL" id="CP027569">
    <property type="protein sequence ID" value="AVO26911.1"/>
    <property type="molecule type" value="Genomic_DNA"/>
</dbReference>
<evidence type="ECO:0000256" key="1">
    <source>
        <dbReference type="ARBA" id="ARBA00008857"/>
    </source>
</evidence>
<dbReference type="InterPro" id="IPR010998">
    <property type="entry name" value="Integrase_recombinase_N"/>
</dbReference>
<evidence type="ECO:0000313" key="8">
    <source>
        <dbReference type="EMBL" id="AVO26911.1"/>
    </source>
</evidence>
<dbReference type="Proteomes" id="UP000238358">
    <property type="component" value="Chromosome"/>
</dbReference>
<name>A0A2S0M641_MEGEL</name>
<dbReference type="InterPro" id="IPR002104">
    <property type="entry name" value="Integrase_catalytic"/>
</dbReference>
<evidence type="ECO:0000256" key="3">
    <source>
        <dbReference type="ARBA" id="ARBA00023125"/>
    </source>
</evidence>
<organism evidence="8 9">
    <name type="scientific">Megasphaera elsdenii</name>
    <dbReference type="NCBI Taxonomy" id="907"/>
    <lineage>
        <taxon>Bacteria</taxon>
        <taxon>Bacillati</taxon>
        <taxon>Bacillota</taxon>
        <taxon>Negativicutes</taxon>
        <taxon>Veillonellales</taxon>
        <taxon>Veillonellaceae</taxon>
        <taxon>Megasphaera</taxon>
    </lineage>
</organism>
<dbReference type="InterPro" id="IPR011010">
    <property type="entry name" value="DNA_brk_join_enz"/>
</dbReference>
<dbReference type="GO" id="GO:0006310">
    <property type="term" value="P:DNA recombination"/>
    <property type="evidence" value="ECO:0007669"/>
    <property type="project" value="UniProtKB-KW"/>
</dbReference>
<keyword evidence="2" id="KW-0229">DNA integration</keyword>
<dbReference type="Pfam" id="PF14657">
    <property type="entry name" value="Arm-DNA-bind_4"/>
    <property type="match status" value="1"/>
</dbReference>
<dbReference type="Gene3D" id="1.10.443.10">
    <property type="entry name" value="Intergrase catalytic core"/>
    <property type="match status" value="1"/>
</dbReference>
<proteinExistence type="inferred from homology"/>
<evidence type="ECO:0000256" key="2">
    <source>
        <dbReference type="ARBA" id="ARBA00022908"/>
    </source>
</evidence>
<evidence type="ECO:0000259" key="6">
    <source>
        <dbReference type="PROSITE" id="PS51898"/>
    </source>
</evidence>
<keyword evidence="4" id="KW-0233">DNA recombination</keyword>
<evidence type="ECO:0000256" key="5">
    <source>
        <dbReference type="PROSITE-ProRule" id="PRU01248"/>
    </source>
</evidence>
<evidence type="ECO:0000313" key="9">
    <source>
        <dbReference type="Proteomes" id="UP000238358"/>
    </source>
</evidence>
<feature type="domain" description="Tyr recombinase" evidence="6">
    <location>
        <begin position="161"/>
        <end position="346"/>
    </location>
</feature>
<dbReference type="Pfam" id="PF14659">
    <property type="entry name" value="Phage_int_SAM_3"/>
    <property type="match status" value="1"/>
</dbReference>
<dbReference type="PANTHER" id="PTHR30349">
    <property type="entry name" value="PHAGE INTEGRASE-RELATED"/>
    <property type="match status" value="1"/>
</dbReference>
<dbReference type="InterPro" id="IPR044068">
    <property type="entry name" value="CB"/>
</dbReference>
<dbReference type="RefSeq" id="WP_027895173.1">
    <property type="nucleotide sequence ID" value="NZ_CP027569.1"/>
</dbReference>
<dbReference type="Gene3D" id="1.10.150.130">
    <property type="match status" value="1"/>
</dbReference>
<dbReference type="AlphaFoldDB" id="A0A2S0M641"/>